<proteinExistence type="predicted"/>
<dbReference type="InterPro" id="IPR035994">
    <property type="entry name" value="Nucleoside_phosphorylase_sf"/>
</dbReference>
<dbReference type="Proteomes" id="UP000325902">
    <property type="component" value="Unassembled WGS sequence"/>
</dbReference>
<gene>
    <name evidence="2" type="ORF">DBV05_g6467</name>
</gene>
<dbReference type="SUPFAM" id="SSF53167">
    <property type="entry name" value="Purine and uridine phosphorylases"/>
    <property type="match status" value="1"/>
</dbReference>
<evidence type="ECO:0000256" key="1">
    <source>
        <dbReference type="SAM" id="SignalP"/>
    </source>
</evidence>
<sequence length="122" mass="12668">MAHRLNHDAYTVGWVCALTIELIAAQEMLDEEHDDLPPDGNDTNSYTLGSIGEHNVVIACLPAGQTGTNSAAAVAMQMKSTFRAIRFGLMVGIGGGVPSPGTDIRLGDVVVSQPAKGHGGVI</sequence>
<keyword evidence="3" id="KW-1185">Reference proteome</keyword>
<name>A0A5N5DAR9_9PEZI</name>
<dbReference type="Gene3D" id="3.40.50.1580">
    <property type="entry name" value="Nucleoside phosphorylase domain"/>
    <property type="match status" value="1"/>
</dbReference>
<dbReference type="PANTHER" id="PTHR46082:SF11">
    <property type="entry name" value="AAA+ ATPASE DOMAIN-CONTAINING PROTEIN-RELATED"/>
    <property type="match status" value="1"/>
</dbReference>
<protein>
    <recommendedName>
        <fullName evidence="4">Nucleoside phosphorylase domain-containing protein</fullName>
    </recommendedName>
</protein>
<comment type="caution">
    <text evidence="2">The sequence shown here is derived from an EMBL/GenBank/DDBJ whole genome shotgun (WGS) entry which is preliminary data.</text>
</comment>
<evidence type="ECO:0008006" key="4">
    <source>
        <dbReference type="Google" id="ProtNLM"/>
    </source>
</evidence>
<dbReference type="AlphaFoldDB" id="A0A5N5DAR9"/>
<feature type="chain" id="PRO_5024849279" description="Nucleoside phosphorylase domain-containing protein" evidence="1">
    <location>
        <begin position="26"/>
        <end position="122"/>
    </location>
</feature>
<reference evidence="2 3" key="1">
    <citation type="journal article" date="2019" name="Sci. Rep.">
        <title>A multi-omics analysis of the grapevine pathogen Lasiodiplodia theobromae reveals that temperature affects the expression of virulence- and pathogenicity-related genes.</title>
        <authorList>
            <person name="Felix C."/>
            <person name="Meneses R."/>
            <person name="Goncalves M.F.M."/>
            <person name="Tilleman L."/>
            <person name="Duarte A.S."/>
            <person name="Jorrin-Novo J.V."/>
            <person name="Van de Peer Y."/>
            <person name="Deforce D."/>
            <person name="Van Nieuwerburgh F."/>
            <person name="Esteves A.C."/>
            <person name="Alves A."/>
        </authorList>
    </citation>
    <scope>NUCLEOTIDE SEQUENCE [LARGE SCALE GENOMIC DNA]</scope>
    <source>
        <strain evidence="2 3">LA-SOL3</strain>
    </source>
</reference>
<dbReference type="GO" id="GO:0003824">
    <property type="term" value="F:catalytic activity"/>
    <property type="evidence" value="ECO:0007669"/>
    <property type="project" value="InterPro"/>
</dbReference>
<evidence type="ECO:0000313" key="2">
    <source>
        <dbReference type="EMBL" id="KAB2574898.1"/>
    </source>
</evidence>
<dbReference type="PANTHER" id="PTHR46082">
    <property type="entry name" value="ATP/GTP-BINDING PROTEIN-RELATED"/>
    <property type="match status" value="1"/>
</dbReference>
<organism evidence="2 3">
    <name type="scientific">Lasiodiplodia theobromae</name>
    <dbReference type="NCBI Taxonomy" id="45133"/>
    <lineage>
        <taxon>Eukaryota</taxon>
        <taxon>Fungi</taxon>
        <taxon>Dikarya</taxon>
        <taxon>Ascomycota</taxon>
        <taxon>Pezizomycotina</taxon>
        <taxon>Dothideomycetes</taxon>
        <taxon>Dothideomycetes incertae sedis</taxon>
        <taxon>Botryosphaeriales</taxon>
        <taxon>Botryosphaeriaceae</taxon>
        <taxon>Lasiodiplodia</taxon>
    </lineage>
</organism>
<dbReference type="OrthoDB" id="1577640at2759"/>
<dbReference type="GO" id="GO:0009116">
    <property type="term" value="P:nucleoside metabolic process"/>
    <property type="evidence" value="ECO:0007669"/>
    <property type="project" value="InterPro"/>
</dbReference>
<evidence type="ECO:0000313" key="3">
    <source>
        <dbReference type="Proteomes" id="UP000325902"/>
    </source>
</evidence>
<dbReference type="EMBL" id="VCHE01000038">
    <property type="protein sequence ID" value="KAB2574898.1"/>
    <property type="molecule type" value="Genomic_DNA"/>
</dbReference>
<keyword evidence="1" id="KW-0732">Signal</keyword>
<feature type="signal peptide" evidence="1">
    <location>
        <begin position="1"/>
        <end position="25"/>
    </location>
</feature>
<accession>A0A5N5DAR9</accession>
<dbReference type="InterPro" id="IPR053137">
    <property type="entry name" value="NLR-like"/>
</dbReference>